<evidence type="ECO:0000313" key="1">
    <source>
        <dbReference type="EMBL" id="KAF2071090.1"/>
    </source>
</evidence>
<keyword evidence="2" id="KW-1185">Reference proteome</keyword>
<name>A0A8J4PQQ9_9MYCE</name>
<gene>
    <name evidence="1" type="ORF">CYY_007594</name>
</gene>
<protein>
    <submittedName>
        <fullName evidence="1">Uncharacterized protein</fullName>
    </submittedName>
</protein>
<dbReference type="AlphaFoldDB" id="A0A8J4PQQ9"/>
<proteinExistence type="predicted"/>
<dbReference type="Proteomes" id="UP000695562">
    <property type="component" value="Unassembled WGS sequence"/>
</dbReference>
<dbReference type="EMBL" id="AJWJ01000414">
    <property type="protein sequence ID" value="KAF2071090.1"/>
    <property type="molecule type" value="Genomic_DNA"/>
</dbReference>
<evidence type="ECO:0000313" key="2">
    <source>
        <dbReference type="Proteomes" id="UP000695562"/>
    </source>
</evidence>
<accession>A0A8J4PQQ9</accession>
<organism evidence="1 2">
    <name type="scientific">Polysphondylium violaceum</name>
    <dbReference type="NCBI Taxonomy" id="133409"/>
    <lineage>
        <taxon>Eukaryota</taxon>
        <taxon>Amoebozoa</taxon>
        <taxon>Evosea</taxon>
        <taxon>Eumycetozoa</taxon>
        <taxon>Dictyostelia</taxon>
        <taxon>Dictyosteliales</taxon>
        <taxon>Dictyosteliaceae</taxon>
        <taxon>Polysphondylium</taxon>
    </lineage>
</organism>
<comment type="caution">
    <text evidence="1">The sequence shown here is derived from an EMBL/GenBank/DDBJ whole genome shotgun (WGS) entry which is preliminary data.</text>
</comment>
<reference evidence="1" key="1">
    <citation type="submission" date="2020-01" db="EMBL/GenBank/DDBJ databases">
        <title>Development of genomics and gene disruption for Polysphondylium violaceum indicates a role for the polyketide synthase stlB in stalk morphogenesis.</title>
        <authorList>
            <person name="Narita B."/>
            <person name="Kawabe Y."/>
            <person name="Kin K."/>
            <person name="Saito T."/>
            <person name="Gibbs R."/>
            <person name="Kuspa A."/>
            <person name="Muzny D."/>
            <person name="Queller D."/>
            <person name="Richards S."/>
            <person name="Strassman J."/>
            <person name="Sucgang R."/>
            <person name="Worley K."/>
            <person name="Schaap P."/>
        </authorList>
    </citation>
    <scope>NUCLEOTIDE SEQUENCE</scope>
    <source>
        <strain evidence="1">QSvi11</strain>
    </source>
</reference>
<sequence>MSNELSTIDDILALLYQLKQSRGTDTCDVFSSIQNKLESINNYQPTSTKIEKQKELNKQSLSHLQLLETKLENLYDQYDQDTFSNLIWIPKDIDVNNMSVNDTNENNDNNQEQIDKPLMKKELYKLSSQYISLVDKYNSKSKDILHKKSKDINSTNDNDAILLKWYKFILKEINDQLSCNNVNNNDNNDNTSIEYFIKNTIIELILDKTILKSTNNKKKNKQQFTNYSQESLLKRNEILLSLLKINNSDKDELVLFNSVEYYNQQLFISFQKKSIQINLKISLNSANYQFEFDNYQYYQNTIKSKEWMNENTINNILK</sequence>